<name>A0A5J4LA95_9ACTN</name>
<evidence type="ECO:0000256" key="1">
    <source>
        <dbReference type="SAM" id="Phobius"/>
    </source>
</evidence>
<evidence type="ECO:0000313" key="3">
    <source>
        <dbReference type="Proteomes" id="UP000325598"/>
    </source>
</evidence>
<feature type="transmembrane region" description="Helical" evidence="1">
    <location>
        <begin position="41"/>
        <end position="62"/>
    </location>
</feature>
<keyword evidence="1" id="KW-1133">Transmembrane helix</keyword>
<organism evidence="2 3">
    <name type="scientific">Streptomyces angustmyceticus</name>
    <dbReference type="NCBI Taxonomy" id="285578"/>
    <lineage>
        <taxon>Bacteria</taxon>
        <taxon>Bacillati</taxon>
        <taxon>Actinomycetota</taxon>
        <taxon>Actinomycetes</taxon>
        <taxon>Kitasatosporales</taxon>
        <taxon>Streptomycetaceae</taxon>
        <taxon>Streptomyces</taxon>
    </lineage>
</organism>
<protein>
    <submittedName>
        <fullName evidence="2">Uncharacterized protein</fullName>
    </submittedName>
</protein>
<gene>
    <name evidence="2" type="ORF">San01_09360</name>
</gene>
<reference evidence="2 3" key="1">
    <citation type="submission" date="2019-10" db="EMBL/GenBank/DDBJ databases">
        <title>Whole genome shotgun sequence of Streptomyces angustmyceticus NBRC 3934.</title>
        <authorList>
            <person name="Hosoyama A."/>
            <person name="Ichikawa N."/>
            <person name="Kimura A."/>
            <person name="Kitahashi Y."/>
            <person name="Komaki H."/>
            <person name="Uohara A."/>
        </authorList>
    </citation>
    <scope>NUCLEOTIDE SEQUENCE [LARGE SCALE GENOMIC DNA]</scope>
    <source>
        <strain evidence="2 3">NBRC 3934</strain>
    </source>
</reference>
<keyword evidence="1" id="KW-0472">Membrane</keyword>
<evidence type="ECO:0000313" key="2">
    <source>
        <dbReference type="EMBL" id="GES28449.1"/>
    </source>
</evidence>
<sequence length="71" mass="7321">MNGRSATVTKAVLAGLGWGALSFAVSVPVRAGLYDEQMFSGGNLGTFAVVTTAATAATWVGIDRRNSRTTD</sequence>
<dbReference type="AlphaFoldDB" id="A0A5J4LA95"/>
<accession>A0A5J4LA95</accession>
<keyword evidence="1" id="KW-0812">Transmembrane</keyword>
<proteinExistence type="predicted"/>
<dbReference type="RefSeq" id="WP_143589138.1">
    <property type="nucleotide sequence ID" value="NZ_BLAG01000004.1"/>
</dbReference>
<keyword evidence="3" id="KW-1185">Reference proteome</keyword>
<dbReference type="GeneID" id="96749179"/>
<dbReference type="EMBL" id="BLAG01000004">
    <property type="protein sequence ID" value="GES28449.1"/>
    <property type="molecule type" value="Genomic_DNA"/>
</dbReference>
<dbReference type="Proteomes" id="UP000325598">
    <property type="component" value="Unassembled WGS sequence"/>
</dbReference>
<dbReference type="OrthoDB" id="9938509at2"/>
<comment type="caution">
    <text evidence="2">The sequence shown here is derived from an EMBL/GenBank/DDBJ whole genome shotgun (WGS) entry which is preliminary data.</text>
</comment>